<evidence type="ECO:0000256" key="3">
    <source>
        <dbReference type="ARBA" id="ARBA00021563"/>
    </source>
</evidence>
<dbReference type="InterPro" id="IPR022792">
    <property type="entry name" value="T2SS_protein-GspN"/>
</dbReference>
<comment type="caution">
    <text evidence="11">The sequence shown here is derived from an EMBL/GenBank/DDBJ whole genome shotgun (WGS) entry which is preliminary data.</text>
</comment>
<evidence type="ECO:0000256" key="4">
    <source>
        <dbReference type="ARBA" id="ARBA00022448"/>
    </source>
</evidence>
<keyword evidence="9" id="KW-0472">Membrane</keyword>
<keyword evidence="7" id="KW-0812">Transmembrane</keyword>
<reference evidence="11 12" key="1">
    <citation type="submission" date="2024-01" db="EMBL/GenBank/DDBJ databases">
        <title>Uliginosibacterium soil sp. nov.</title>
        <authorList>
            <person name="Lv Y."/>
        </authorList>
    </citation>
    <scope>NUCLEOTIDE SEQUENCE [LARGE SCALE GENOMIC DNA]</scope>
    <source>
        <strain evidence="11 12">H3</strain>
    </source>
</reference>
<comment type="subcellular location">
    <subcellularLocation>
        <location evidence="1">Cell inner membrane</location>
    </subcellularLocation>
</comment>
<comment type="similarity">
    <text evidence="2">Belongs to the GSP N family.</text>
</comment>
<keyword evidence="4" id="KW-0813">Transport</keyword>
<accession>A0ABU6K8L1</accession>
<organism evidence="11 12">
    <name type="scientific">Uliginosibacterium silvisoli</name>
    <dbReference type="NCBI Taxonomy" id="3114758"/>
    <lineage>
        <taxon>Bacteria</taxon>
        <taxon>Pseudomonadati</taxon>
        <taxon>Pseudomonadota</taxon>
        <taxon>Betaproteobacteria</taxon>
        <taxon>Rhodocyclales</taxon>
        <taxon>Zoogloeaceae</taxon>
        <taxon>Uliginosibacterium</taxon>
    </lineage>
</organism>
<dbReference type="Proteomes" id="UP001331561">
    <property type="component" value="Unassembled WGS sequence"/>
</dbReference>
<evidence type="ECO:0000313" key="12">
    <source>
        <dbReference type="Proteomes" id="UP001331561"/>
    </source>
</evidence>
<keyword evidence="6" id="KW-0997">Cell inner membrane</keyword>
<evidence type="ECO:0000256" key="9">
    <source>
        <dbReference type="ARBA" id="ARBA00023136"/>
    </source>
</evidence>
<keyword evidence="8" id="KW-0653">Protein transport</keyword>
<proteinExistence type="inferred from homology"/>
<name>A0ABU6K8L1_9RHOO</name>
<evidence type="ECO:0000256" key="2">
    <source>
        <dbReference type="ARBA" id="ARBA00007208"/>
    </source>
</evidence>
<dbReference type="RefSeq" id="WP_327601125.1">
    <property type="nucleotide sequence ID" value="NZ_JAYXHS010000005.1"/>
</dbReference>
<dbReference type="EMBL" id="JAYXHS010000005">
    <property type="protein sequence ID" value="MEC5388148.1"/>
    <property type="molecule type" value="Genomic_DNA"/>
</dbReference>
<protein>
    <recommendedName>
        <fullName evidence="3">Type II secretion system protein N</fullName>
    </recommendedName>
    <alternativeName>
        <fullName evidence="10">General secretion pathway protein N</fullName>
    </alternativeName>
</protein>
<keyword evidence="12" id="KW-1185">Reference proteome</keyword>
<evidence type="ECO:0000256" key="7">
    <source>
        <dbReference type="ARBA" id="ARBA00022692"/>
    </source>
</evidence>
<dbReference type="Pfam" id="PF01203">
    <property type="entry name" value="T2SSN"/>
    <property type="match status" value="1"/>
</dbReference>
<evidence type="ECO:0000256" key="5">
    <source>
        <dbReference type="ARBA" id="ARBA00022475"/>
    </source>
</evidence>
<evidence type="ECO:0000313" key="11">
    <source>
        <dbReference type="EMBL" id="MEC5388148.1"/>
    </source>
</evidence>
<evidence type="ECO:0000256" key="10">
    <source>
        <dbReference type="ARBA" id="ARBA00030772"/>
    </source>
</evidence>
<evidence type="ECO:0000256" key="8">
    <source>
        <dbReference type="ARBA" id="ARBA00022927"/>
    </source>
</evidence>
<evidence type="ECO:0000256" key="6">
    <source>
        <dbReference type="ARBA" id="ARBA00022519"/>
    </source>
</evidence>
<gene>
    <name evidence="11" type="primary">gspN</name>
    <name evidence="11" type="ORF">VVD49_20610</name>
</gene>
<sequence>MWRKLLLFIALLISFLLIRAPATVWDAGLQHLTKGQLALLDVTGSVWHGQARLSVRDTANGQRIPVTPVSWQWRPLDFLRGRVGWAFSVAGLPPFTLAASPLGISANSVALQLPVRTVLEQIPNTVARAGWHGDFSLNANQWHCNWRGLCDGHAELFWRGAASDLFPNRSFGNYRLAIDGEAGNTHLKLDTLSGEVRLNASGQISAQGAAQIQGSVEGDPAFVGRLPDVAGRWVQRTSDPGRISFSFNGFATANPAKR</sequence>
<keyword evidence="5" id="KW-1003">Cell membrane</keyword>
<evidence type="ECO:0000256" key="1">
    <source>
        <dbReference type="ARBA" id="ARBA00004533"/>
    </source>
</evidence>